<evidence type="ECO:0000256" key="3">
    <source>
        <dbReference type="SAM" id="SignalP"/>
    </source>
</evidence>
<dbReference type="InterPro" id="IPR050645">
    <property type="entry name" value="Histidine_acid_phosphatase"/>
</dbReference>
<dbReference type="Pfam" id="PF00328">
    <property type="entry name" value="His_Phos_2"/>
    <property type="match status" value="1"/>
</dbReference>
<keyword evidence="5" id="KW-1185">Reference proteome</keyword>
<dbReference type="InterPro" id="IPR033379">
    <property type="entry name" value="Acid_Pase_AS"/>
</dbReference>
<dbReference type="CDD" id="cd07061">
    <property type="entry name" value="HP_HAP_like"/>
    <property type="match status" value="1"/>
</dbReference>
<dbReference type="RefSeq" id="WP_165794877.1">
    <property type="nucleotide sequence ID" value="NZ_PUGF01000001.1"/>
</dbReference>
<dbReference type="EMBL" id="PUGF01000001">
    <property type="protein sequence ID" value="PRC95112.1"/>
    <property type="molecule type" value="Genomic_DNA"/>
</dbReference>
<reference evidence="4 5" key="1">
    <citation type="submission" date="2018-02" db="EMBL/GenBank/DDBJ databases">
        <title>Solimicrobium silvestre gen. nov., sp. nov., isolated from alpine forest soil.</title>
        <authorList>
            <person name="Margesin R."/>
            <person name="Albuquerque L."/>
            <person name="Zhang D.-C."/>
            <person name="Froufe H.J.C."/>
            <person name="Severino R."/>
            <person name="Roxo I."/>
            <person name="Egas C."/>
            <person name="Da Costa M.S."/>
        </authorList>
    </citation>
    <scope>NUCLEOTIDE SEQUENCE [LARGE SCALE GENOMIC DNA]</scope>
    <source>
        <strain evidence="4 5">S20-91</strain>
    </source>
</reference>
<dbReference type="PROSITE" id="PS00616">
    <property type="entry name" value="HIS_ACID_PHOSPHAT_1"/>
    <property type="match status" value="1"/>
</dbReference>
<dbReference type="Proteomes" id="UP000237839">
    <property type="component" value="Unassembled WGS sequence"/>
</dbReference>
<dbReference type="PANTHER" id="PTHR11567:SF110">
    <property type="entry name" value="2-PHOSPHOXYLOSE PHOSPHATASE 1"/>
    <property type="match status" value="1"/>
</dbReference>
<dbReference type="GO" id="GO:0050308">
    <property type="term" value="F:sugar-phosphatase activity"/>
    <property type="evidence" value="ECO:0007669"/>
    <property type="project" value="TreeGrafter"/>
</dbReference>
<name>A0A2S9H545_9BURK</name>
<dbReference type="InterPro" id="IPR000560">
    <property type="entry name" value="His_Pase_clade-2"/>
</dbReference>
<comment type="similarity">
    <text evidence="1">Belongs to the histidine acid phosphatase family.</text>
</comment>
<accession>A0A2S9H545</accession>
<comment type="caution">
    <text evidence="4">The sequence shown here is derived from an EMBL/GenBank/DDBJ whole genome shotgun (WGS) entry which is preliminary data.</text>
</comment>
<dbReference type="InterPro" id="IPR029033">
    <property type="entry name" value="His_PPase_superfam"/>
</dbReference>
<evidence type="ECO:0000256" key="1">
    <source>
        <dbReference type="ARBA" id="ARBA00005375"/>
    </source>
</evidence>
<dbReference type="PANTHER" id="PTHR11567">
    <property type="entry name" value="ACID PHOSPHATASE-RELATED"/>
    <property type="match status" value="1"/>
</dbReference>
<evidence type="ECO:0000313" key="4">
    <source>
        <dbReference type="EMBL" id="PRC95112.1"/>
    </source>
</evidence>
<proteinExistence type="inferred from homology"/>
<dbReference type="Gene3D" id="3.40.50.1240">
    <property type="entry name" value="Phosphoglycerate mutase-like"/>
    <property type="match status" value="2"/>
</dbReference>
<organism evidence="4 5">
    <name type="scientific">Solimicrobium silvestre</name>
    <dbReference type="NCBI Taxonomy" id="2099400"/>
    <lineage>
        <taxon>Bacteria</taxon>
        <taxon>Pseudomonadati</taxon>
        <taxon>Pseudomonadota</taxon>
        <taxon>Betaproteobacteria</taxon>
        <taxon>Burkholderiales</taxon>
        <taxon>Oxalobacteraceae</taxon>
        <taxon>Solimicrobium</taxon>
    </lineage>
</organism>
<sequence>MRFKSKFSSVALFTLLVTFIIPSYAQEAELTLERAVLVMRHGVRPPTKSAKAMAAWSDSSWPDDAAWGAAPGELTPHGAESIRKLGVDLRHFYASAGLLPEQGSISEKTLLWADGADQRTRATAHFLAQGLTTDQTNAPAVAWSANATDPLFDALSAGVCKLDPIAAQKAVLENGPIDTPKTNAALANLQKVMAPLACNKGPGMCLAEPSKLSTSATEVKLLGPLATGATVAEILLLEYENGLPLSQVGWGRVSRDDIASLLLIHEHASNLTRRTPYIALRRADSLVRFILAALSENSVSSTIPKIAEQNRLIVLAGHDTNLSNLAGVFNLNWHLPDQPDVTAPGTAIAFERWRDNKTGQALLRMRLFYQGMEQVRELQGEPLRQIPLMPAACQAKGKHCELADVVQEVMKTLPTDCQRK</sequence>
<gene>
    <name evidence="4" type="ORF">S2091_0307</name>
</gene>
<evidence type="ECO:0000313" key="5">
    <source>
        <dbReference type="Proteomes" id="UP000237839"/>
    </source>
</evidence>
<feature type="signal peptide" evidence="3">
    <location>
        <begin position="1"/>
        <end position="25"/>
    </location>
</feature>
<keyword evidence="2" id="KW-0378">Hydrolase</keyword>
<evidence type="ECO:0000256" key="2">
    <source>
        <dbReference type="ARBA" id="ARBA00022801"/>
    </source>
</evidence>
<protein>
    <submittedName>
        <fullName evidence="4">Histidine phosphatase superfamily (Branch 2)</fullName>
    </submittedName>
</protein>
<feature type="chain" id="PRO_5015702569" evidence="3">
    <location>
        <begin position="26"/>
        <end position="420"/>
    </location>
</feature>
<dbReference type="SUPFAM" id="SSF53254">
    <property type="entry name" value="Phosphoglycerate mutase-like"/>
    <property type="match status" value="1"/>
</dbReference>
<dbReference type="AlphaFoldDB" id="A0A2S9H545"/>
<dbReference type="GO" id="GO:0030288">
    <property type="term" value="C:outer membrane-bounded periplasmic space"/>
    <property type="evidence" value="ECO:0007669"/>
    <property type="project" value="TreeGrafter"/>
</dbReference>
<keyword evidence="3" id="KW-0732">Signal</keyword>